<evidence type="ECO:0000256" key="1">
    <source>
        <dbReference type="SAM" id="SignalP"/>
    </source>
</evidence>
<evidence type="ECO:0000259" key="2">
    <source>
        <dbReference type="Pfam" id="PF05299"/>
    </source>
</evidence>
<gene>
    <name evidence="3" type="ORF">TW77_18395</name>
</gene>
<sequence>MRGLIAALLLCSNAFATELVYQGIQALDDKRQAIVKDWLNQGIKVTEQTLGPLAQSHLPVKLKSVYLSSEPVPWGAVNRAEVDGIELHVSQFATPQQLISDWTLYHELAHLYHPLLDYPDFWLAEGLATYLQNVIMLHGGVINADEYVQRIMAGLERGRLGTWETPGPLARVSEDMWRLRAHARVYWSGTAFFIEAELALRQKDPGLTLVSLLKRYQACCRAQASEGQAHSAKEFLGQLDKLSRSSIYSNLYHSYKLRQDFPRLSKQAVRLSGLHMMSGGHRELLRQK</sequence>
<evidence type="ECO:0000313" key="3">
    <source>
        <dbReference type="EMBL" id="KJZ06663.1"/>
    </source>
</evidence>
<evidence type="ECO:0000313" key="4">
    <source>
        <dbReference type="Proteomes" id="UP000033452"/>
    </source>
</evidence>
<name>A0A0F4QG26_9GAMM</name>
<feature type="chain" id="PRO_5002475302" description="Peptidase M61 catalytic domain-containing protein" evidence="1">
    <location>
        <begin position="17"/>
        <end position="288"/>
    </location>
</feature>
<dbReference type="AlphaFoldDB" id="A0A0F4QG26"/>
<dbReference type="PATRIC" id="fig|43658.5.peg.3891"/>
<dbReference type="InterPro" id="IPR007963">
    <property type="entry name" value="Peptidase_M61_catalytic"/>
</dbReference>
<reference evidence="3 4" key="1">
    <citation type="journal article" date="2015" name="BMC Genomics">
        <title>Genome mining reveals unlocked bioactive potential of marine Gram-negative bacteria.</title>
        <authorList>
            <person name="Machado H."/>
            <person name="Sonnenschein E.C."/>
            <person name="Melchiorsen J."/>
            <person name="Gram L."/>
        </authorList>
    </citation>
    <scope>NUCLEOTIDE SEQUENCE [LARGE SCALE GENOMIC DNA]</scope>
    <source>
        <strain evidence="3 4">S2471</strain>
    </source>
</reference>
<dbReference type="InterPro" id="IPR027268">
    <property type="entry name" value="Peptidase_M4/M1_CTD_sf"/>
</dbReference>
<feature type="domain" description="Peptidase M61 catalytic" evidence="2">
    <location>
        <begin position="120"/>
        <end position="178"/>
    </location>
</feature>
<accession>A0A0F4QG26</accession>
<dbReference type="Pfam" id="PF05299">
    <property type="entry name" value="Peptidase_M61"/>
    <property type="match status" value="1"/>
</dbReference>
<dbReference type="RefSeq" id="WP_046006442.1">
    <property type="nucleotide sequence ID" value="NZ_JXYA01000046.1"/>
</dbReference>
<dbReference type="Gene3D" id="1.10.390.10">
    <property type="entry name" value="Neutral Protease Domain 2"/>
    <property type="match status" value="1"/>
</dbReference>
<feature type="signal peptide" evidence="1">
    <location>
        <begin position="1"/>
        <end position="16"/>
    </location>
</feature>
<proteinExistence type="predicted"/>
<dbReference type="Proteomes" id="UP000033452">
    <property type="component" value="Unassembled WGS sequence"/>
</dbReference>
<keyword evidence="1" id="KW-0732">Signal</keyword>
<dbReference type="EMBL" id="JXYA01000046">
    <property type="protein sequence ID" value="KJZ06663.1"/>
    <property type="molecule type" value="Genomic_DNA"/>
</dbReference>
<comment type="caution">
    <text evidence="3">The sequence shown here is derived from an EMBL/GenBank/DDBJ whole genome shotgun (WGS) entry which is preliminary data.</text>
</comment>
<dbReference type="OrthoDB" id="1467486at2"/>
<organism evidence="3 4">
    <name type="scientific">Pseudoalteromonas rubra</name>
    <dbReference type="NCBI Taxonomy" id="43658"/>
    <lineage>
        <taxon>Bacteria</taxon>
        <taxon>Pseudomonadati</taxon>
        <taxon>Pseudomonadota</taxon>
        <taxon>Gammaproteobacteria</taxon>
        <taxon>Alteromonadales</taxon>
        <taxon>Pseudoalteromonadaceae</taxon>
        <taxon>Pseudoalteromonas</taxon>
    </lineage>
</organism>
<keyword evidence="4" id="KW-1185">Reference proteome</keyword>
<protein>
    <recommendedName>
        <fullName evidence="2">Peptidase M61 catalytic domain-containing protein</fullName>
    </recommendedName>
</protein>
<dbReference type="SUPFAM" id="SSF55486">
    <property type="entry name" value="Metalloproteases ('zincins'), catalytic domain"/>
    <property type="match status" value="1"/>
</dbReference>